<name>K9FZG2_PEND1</name>
<comment type="caution">
    <text evidence="3">The sequence shown here is derived from an EMBL/GenBank/DDBJ whole genome shotgun (WGS) entry which is preliminary data.</text>
</comment>
<evidence type="ECO:0000313" key="3">
    <source>
        <dbReference type="EMBL" id="EKV06371.1"/>
    </source>
</evidence>
<protein>
    <submittedName>
        <fullName evidence="3">Uncharacterized protein</fullName>
    </submittedName>
</protein>
<keyword evidence="1" id="KW-0175">Coiled coil</keyword>
<organism evidence="3 4">
    <name type="scientific">Penicillium digitatum (strain Pd1 / CECT 20795)</name>
    <name type="common">Green mold</name>
    <dbReference type="NCBI Taxonomy" id="1170230"/>
    <lineage>
        <taxon>Eukaryota</taxon>
        <taxon>Fungi</taxon>
        <taxon>Dikarya</taxon>
        <taxon>Ascomycota</taxon>
        <taxon>Pezizomycotina</taxon>
        <taxon>Eurotiomycetes</taxon>
        <taxon>Eurotiomycetidae</taxon>
        <taxon>Eurotiales</taxon>
        <taxon>Aspergillaceae</taxon>
        <taxon>Penicillium</taxon>
    </lineage>
</organism>
<accession>K9FZG2</accession>
<dbReference type="HOGENOM" id="CLU_2210872_0_0_1"/>
<feature type="region of interest" description="Disordered" evidence="2">
    <location>
        <begin position="87"/>
        <end position="107"/>
    </location>
</feature>
<reference evidence="4" key="1">
    <citation type="journal article" date="2012" name="BMC Genomics">
        <title>Genome sequence of the necrotrophic fungus Penicillium digitatum, the main postharvest pathogen of citrus.</title>
        <authorList>
            <person name="Marcet-Houben M."/>
            <person name="Ballester A.-R."/>
            <person name="de la Fuente B."/>
            <person name="Harries E."/>
            <person name="Marcos J.F."/>
            <person name="Gonzalez-Candelas L."/>
            <person name="Gabaldon T."/>
        </authorList>
    </citation>
    <scope>NUCLEOTIDE SEQUENCE [LARGE SCALE GENOMIC DNA]</scope>
    <source>
        <strain evidence="4">Pd1 / CECT 20795</strain>
    </source>
</reference>
<evidence type="ECO:0000313" key="4">
    <source>
        <dbReference type="Proteomes" id="UP000009886"/>
    </source>
</evidence>
<evidence type="ECO:0000256" key="2">
    <source>
        <dbReference type="SAM" id="MobiDB-lite"/>
    </source>
</evidence>
<dbReference type="KEGG" id="pdp:PDIP_79960"/>
<dbReference type="AlphaFoldDB" id="K9FZG2"/>
<feature type="coiled-coil region" evidence="1">
    <location>
        <begin position="2"/>
        <end position="29"/>
    </location>
</feature>
<gene>
    <name evidence="3" type="ORF">PDIP_79960</name>
</gene>
<evidence type="ECO:0000256" key="1">
    <source>
        <dbReference type="SAM" id="Coils"/>
    </source>
</evidence>
<feature type="region of interest" description="Disordered" evidence="2">
    <location>
        <begin position="30"/>
        <end position="53"/>
    </location>
</feature>
<dbReference type="VEuPathDB" id="FungiDB:PDIP_79960"/>
<feature type="compositionally biased region" description="Basic and acidic residues" evidence="2">
    <location>
        <begin position="87"/>
        <end position="100"/>
    </location>
</feature>
<proteinExistence type="predicted"/>
<sequence length="107" mass="11698">MLNAEQQHAERVELLKQTYEKEIMAAKADYEGKGGGGGGREVAEKVAKATTQTSLRDKLATKETQLGELRASNAQIASDLLVKEEETTKLSNELREETAEPIKLGPQ</sequence>
<dbReference type="Proteomes" id="UP000009886">
    <property type="component" value="Unassembled WGS sequence"/>
</dbReference>
<dbReference type="EMBL" id="AKCU01000481">
    <property type="protein sequence ID" value="EKV06371.1"/>
    <property type="molecule type" value="Genomic_DNA"/>
</dbReference>